<evidence type="ECO:0000259" key="20">
    <source>
        <dbReference type="PROSITE" id="PS00624"/>
    </source>
</evidence>
<dbReference type="PROSITE" id="PS00624">
    <property type="entry name" value="GMC_OXRED_2"/>
    <property type="match status" value="1"/>
</dbReference>
<feature type="active site" description="Proton donor" evidence="15">
    <location>
        <position position="526"/>
    </location>
</feature>
<keyword evidence="18" id="KW-0732">Signal</keyword>
<feature type="binding site" evidence="16">
    <location>
        <position position="270"/>
    </location>
    <ligand>
        <name>FAD</name>
        <dbReference type="ChEBI" id="CHEBI:57692"/>
    </ligand>
</feature>
<evidence type="ECO:0000256" key="2">
    <source>
        <dbReference type="ARBA" id="ARBA00004613"/>
    </source>
</evidence>
<dbReference type="InterPro" id="IPR007867">
    <property type="entry name" value="GMC_OxRtase_C"/>
</dbReference>
<evidence type="ECO:0000313" key="21">
    <source>
        <dbReference type="EMBL" id="TFK22292.1"/>
    </source>
</evidence>
<evidence type="ECO:0000256" key="1">
    <source>
        <dbReference type="ARBA" id="ARBA00001974"/>
    </source>
</evidence>
<evidence type="ECO:0000256" key="7">
    <source>
        <dbReference type="ARBA" id="ARBA00022630"/>
    </source>
</evidence>
<feature type="domain" description="Glucose-methanol-choline oxidoreductase N-terminal" evidence="20">
    <location>
        <begin position="316"/>
        <end position="330"/>
    </location>
</feature>
<comment type="subunit">
    <text evidence="4">Monomer.</text>
</comment>
<dbReference type="PANTHER" id="PTHR11552">
    <property type="entry name" value="GLUCOSE-METHANOL-CHOLINE GMC OXIDOREDUCTASE"/>
    <property type="match status" value="1"/>
</dbReference>
<dbReference type="InterPro" id="IPR000172">
    <property type="entry name" value="GMC_OxRdtase_N"/>
</dbReference>
<evidence type="ECO:0000256" key="10">
    <source>
        <dbReference type="ARBA" id="ARBA00033986"/>
    </source>
</evidence>
<dbReference type="InterPro" id="IPR036188">
    <property type="entry name" value="FAD/NAD-bd_sf"/>
</dbReference>
<comment type="catalytic activity">
    <reaction evidence="12">
        <text>pyranose + acceptor = pyranos-3-ulose + reduced acceptor.</text>
        <dbReference type="EC" id="1.1.99.29"/>
    </reaction>
</comment>
<evidence type="ECO:0000256" key="13">
    <source>
        <dbReference type="ARBA" id="ARBA00034050"/>
    </source>
</evidence>
<keyword evidence="7 17" id="KW-0285">Flavoprotein</keyword>
<evidence type="ECO:0000256" key="11">
    <source>
        <dbReference type="ARBA" id="ARBA00034010"/>
    </source>
</evidence>
<dbReference type="InterPro" id="IPR012132">
    <property type="entry name" value="GMC_OxRdtase"/>
</dbReference>
<evidence type="ECO:0000256" key="4">
    <source>
        <dbReference type="ARBA" id="ARBA00011245"/>
    </source>
</evidence>
<dbReference type="PANTHER" id="PTHR11552:SF147">
    <property type="entry name" value="CHOLINE DEHYDROGENASE, MITOCHONDRIAL"/>
    <property type="match status" value="1"/>
</dbReference>
<comment type="catalytic activity">
    <reaction evidence="13">
        <text>a pyranoside + acceptor = a pyranosid-3-ulose + reduced acceptor.</text>
        <dbReference type="EC" id="1.1.99.29"/>
    </reaction>
</comment>
<evidence type="ECO:0000256" key="9">
    <source>
        <dbReference type="ARBA" id="ARBA00024699"/>
    </source>
</evidence>
<evidence type="ECO:0000256" key="3">
    <source>
        <dbReference type="ARBA" id="ARBA00010790"/>
    </source>
</evidence>
<comment type="similarity">
    <text evidence="3 17">Belongs to the GMC oxidoreductase family.</text>
</comment>
<evidence type="ECO:0000256" key="12">
    <source>
        <dbReference type="ARBA" id="ARBA00034029"/>
    </source>
</evidence>
<dbReference type="Pfam" id="PF05199">
    <property type="entry name" value="GMC_oxred_C"/>
    <property type="match status" value="1"/>
</dbReference>
<feature type="signal peptide" evidence="18">
    <location>
        <begin position="1"/>
        <end position="23"/>
    </location>
</feature>
<evidence type="ECO:0000259" key="19">
    <source>
        <dbReference type="PROSITE" id="PS00623"/>
    </source>
</evidence>
<feature type="domain" description="Glucose-methanol-choline oxidoreductase N-terminal" evidence="19">
    <location>
        <begin position="119"/>
        <end position="142"/>
    </location>
</feature>
<evidence type="ECO:0000256" key="15">
    <source>
        <dbReference type="PIRSR" id="PIRSR000137-1"/>
    </source>
</evidence>
<comment type="catalytic activity">
    <reaction evidence="11">
        <text>pyranose + acceptor = pyranos-2,3-diulose + reduced acceptor.</text>
        <dbReference type="EC" id="1.1.99.29"/>
    </reaction>
</comment>
<reference evidence="21 22" key="1">
    <citation type="journal article" date="2019" name="Nat. Ecol. Evol.">
        <title>Megaphylogeny resolves global patterns of mushroom evolution.</title>
        <authorList>
            <person name="Varga T."/>
            <person name="Krizsan K."/>
            <person name="Foldi C."/>
            <person name="Dima B."/>
            <person name="Sanchez-Garcia M."/>
            <person name="Sanchez-Ramirez S."/>
            <person name="Szollosi G.J."/>
            <person name="Szarkandi J.G."/>
            <person name="Papp V."/>
            <person name="Albert L."/>
            <person name="Andreopoulos W."/>
            <person name="Angelini C."/>
            <person name="Antonin V."/>
            <person name="Barry K.W."/>
            <person name="Bougher N.L."/>
            <person name="Buchanan P."/>
            <person name="Buyck B."/>
            <person name="Bense V."/>
            <person name="Catcheside P."/>
            <person name="Chovatia M."/>
            <person name="Cooper J."/>
            <person name="Damon W."/>
            <person name="Desjardin D."/>
            <person name="Finy P."/>
            <person name="Geml J."/>
            <person name="Haridas S."/>
            <person name="Hughes K."/>
            <person name="Justo A."/>
            <person name="Karasinski D."/>
            <person name="Kautmanova I."/>
            <person name="Kiss B."/>
            <person name="Kocsube S."/>
            <person name="Kotiranta H."/>
            <person name="LaButti K.M."/>
            <person name="Lechner B.E."/>
            <person name="Liimatainen K."/>
            <person name="Lipzen A."/>
            <person name="Lukacs Z."/>
            <person name="Mihaltcheva S."/>
            <person name="Morgado L.N."/>
            <person name="Niskanen T."/>
            <person name="Noordeloos M.E."/>
            <person name="Ohm R.A."/>
            <person name="Ortiz-Santana B."/>
            <person name="Ovrebo C."/>
            <person name="Racz N."/>
            <person name="Riley R."/>
            <person name="Savchenko A."/>
            <person name="Shiryaev A."/>
            <person name="Soop K."/>
            <person name="Spirin V."/>
            <person name="Szebenyi C."/>
            <person name="Tomsovsky M."/>
            <person name="Tulloss R.E."/>
            <person name="Uehling J."/>
            <person name="Grigoriev I.V."/>
            <person name="Vagvolgyi C."/>
            <person name="Papp T."/>
            <person name="Martin F.M."/>
            <person name="Miettinen O."/>
            <person name="Hibbett D.S."/>
            <person name="Nagy L.G."/>
        </authorList>
    </citation>
    <scope>NUCLEOTIDE SEQUENCE [LARGE SCALE GENOMIC DNA]</scope>
    <source>
        <strain evidence="21 22">CBS 121175</strain>
    </source>
</reference>
<dbReference type="GO" id="GO:0033718">
    <property type="term" value="F:pyranose dehydrogenase (acceptor) activity"/>
    <property type="evidence" value="ECO:0007669"/>
    <property type="project" value="UniProtKB-EC"/>
</dbReference>
<protein>
    <recommendedName>
        <fullName evidence="5">pyranose dehydrogenase (acceptor)</fullName>
        <ecNumber evidence="5">1.1.99.29</ecNumber>
    </recommendedName>
</protein>
<comment type="catalytic activity">
    <reaction evidence="10">
        <text>pyranose + acceptor = pyranos-2-ulose + reduced acceptor.</text>
        <dbReference type="EC" id="1.1.99.29"/>
    </reaction>
</comment>
<dbReference type="EC" id="1.1.99.29" evidence="5"/>
<dbReference type="AlphaFoldDB" id="A0A5C3KPL5"/>
<evidence type="ECO:0000313" key="22">
    <source>
        <dbReference type="Proteomes" id="UP000307440"/>
    </source>
</evidence>
<evidence type="ECO:0000256" key="18">
    <source>
        <dbReference type="SAM" id="SignalP"/>
    </source>
</evidence>
<dbReference type="PIRSF" id="PIRSF000137">
    <property type="entry name" value="Alcohol_oxidase"/>
    <property type="match status" value="1"/>
</dbReference>
<dbReference type="GO" id="GO:0050660">
    <property type="term" value="F:flavin adenine dinucleotide binding"/>
    <property type="evidence" value="ECO:0007669"/>
    <property type="project" value="InterPro"/>
</dbReference>
<name>A0A5C3KPL5_COPMA</name>
<dbReference type="SUPFAM" id="SSF54373">
    <property type="entry name" value="FAD-linked reductases, C-terminal domain"/>
    <property type="match status" value="1"/>
</dbReference>
<sequence length="591" mass="64489">MQLSIISLVALAVTLGPVKHCVATVYQTVGDFVQAEGEEGSWDFVIVGGGTAGSVLASRLSENAQWSVLLLEAGPDNQGVLDLAVPGFWPRLQGGRYDWNFDVAPQGGMDNRTIKFPRGRVLGGSSSINALGYTRGASDDYDSWGRISGDSRWGWKALFPWILRHEKWSPPAGGRDPTGQYNPRYHGTKGKINVSLPWNGPNEFDVRAMRNAGMQDEIKFNLEPNSGRPIGLTWSQSTIGNGERCSAAVGYLHQEVRTRPNLVIVLDTYVTRVLPITASASHRGLDMNVVEFAPASGDQTTLRVVTAKKEVILSAGSFNSPHILLNSGIGDRKELEKVGVATIHHLPDVGKGMSDHFSIPVTWNANSSSTPIDEDEALALWNSSRTGPLTRATDHQIIYTRIPVDWPLWKQYKDPSSGPTSAHIEFTLSEPGVTVLGYVILLTPYSRGSIKLRSNNSFDRPLIDMGYLTHPFDLAAFKEGVRIAKRWYNGPGWVGYITGFNGPDPDVLSDEEFDVILKRDGFSFSHPVGTAAISKKHAKSGVVDPELRVKGVKGLRVVDAAVIPYVPAAHTQAAVYTLAERAADIIREAWV</sequence>
<evidence type="ECO:0000256" key="6">
    <source>
        <dbReference type="ARBA" id="ARBA00022525"/>
    </source>
</evidence>
<gene>
    <name evidence="21" type="ORF">FA15DRAFT_671673</name>
</gene>
<dbReference type="Gene3D" id="3.30.560.10">
    <property type="entry name" value="Glucose Oxidase, domain 3"/>
    <property type="match status" value="1"/>
</dbReference>
<comment type="catalytic activity">
    <reaction evidence="14">
        <text>a pyranoside + acceptor = a pyranosid-3,4-diulose + reduced acceptor.</text>
        <dbReference type="EC" id="1.1.99.29"/>
    </reaction>
</comment>
<keyword evidence="22" id="KW-1185">Reference proteome</keyword>
<keyword evidence="8 16" id="KW-0274">FAD</keyword>
<organism evidence="21 22">
    <name type="scientific">Coprinopsis marcescibilis</name>
    <name type="common">Agaric fungus</name>
    <name type="synonym">Psathyrella marcescibilis</name>
    <dbReference type="NCBI Taxonomy" id="230819"/>
    <lineage>
        <taxon>Eukaryota</taxon>
        <taxon>Fungi</taxon>
        <taxon>Dikarya</taxon>
        <taxon>Basidiomycota</taxon>
        <taxon>Agaricomycotina</taxon>
        <taxon>Agaricomycetes</taxon>
        <taxon>Agaricomycetidae</taxon>
        <taxon>Agaricales</taxon>
        <taxon>Agaricineae</taxon>
        <taxon>Psathyrellaceae</taxon>
        <taxon>Coprinopsis</taxon>
    </lineage>
</organism>
<evidence type="ECO:0000256" key="14">
    <source>
        <dbReference type="ARBA" id="ARBA00034059"/>
    </source>
</evidence>
<dbReference type="GO" id="GO:0005576">
    <property type="term" value="C:extracellular region"/>
    <property type="evidence" value="ECO:0007669"/>
    <property type="project" value="UniProtKB-SubCell"/>
</dbReference>
<dbReference type="SUPFAM" id="SSF51905">
    <property type="entry name" value="FAD/NAD(P)-binding domain"/>
    <property type="match status" value="1"/>
</dbReference>
<keyword evidence="6" id="KW-0964">Secreted</keyword>
<feature type="active site" description="Proton acceptor" evidence="15">
    <location>
        <position position="570"/>
    </location>
</feature>
<evidence type="ECO:0000256" key="5">
    <source>
        <dbReference type="ARBA" id="ARBA00013177"/>
    </source>
</evidence>
<comment type="subcellular location">
    <subcellularLocation>
        <location evidence="2">Secreted</location>
    </subcellularLocation>
</comment>
<dbReference type="Pfam" id="PF00732">
    <property type="entry name" value="GMC_oxred_N"/>
    <property type="match status" value="1"/>
</dbReference>
<accession>A0A5C3KPL5</accession>
<comment type="cofactor">
    <cofactor evidence="1 16">
        <name>FAD</name>
        <dbReference type="ChEBI" id="CHEBI:57692"/>
    </cofactor>
</comment>
<evidence type="ECO:0000256" key="8">
    <source>
        <dbReference type="ARBA" id="ARBA00022827"/>
    </source>
</evidence>
<comment type="function">
    <text evidence="9">Catalyzes the single-oxidation or sequential double oxidation reaction of carbohydrates primarily at carbon-2 and/or carbon-3 with the concomitant reduction of the flavin. The enzyme exhibits a broad sugar substrate specificity, oxidizing different aldopyranoses to the corresponding C-1, C-2, C-3 or C-1,2, C-2,3 and C-3,4 (di)dehydro sugars with substrate-specific regioselectivity. Accepts only a narrow range of electron acceptors such as substituted benzoquinones and complexed metal ions and reacts extremely slowly with O(2) as acceptor. May play a role in the natural recycling of plant matter by oxidizing all major monosaccharides in lignocellulose and by reducing quinone compounds or reactive radical species generated during lignin depolymerization.</text>
</comment>
<evidence type="ECO:0000256" key="17">
    <source>
        <dbReference type="RuleBase" id="RU003968"/>
    </source>
</evidence>
<dbReference type="Gene3D" id="3.50.50.60">
    <property type="entry name" value="FAD/NAD(P)-binding domain"/>
    <property type="match status" value="1"/>
</dbReference>
<dbReference type="OrthoDB" id="269227at2759"/>
<dbReference type="STRING" id="230819.A0A5C3KPL5"/>
<dbReference type="Proteomes" id="UP000307440">
    <property type="component" value="Unassembled WGS sequence"/>
</dbReference>
<feature type="chain" id="PRO_5022840623" description="pyranose dehydrogenase (acceptor)" evidence="18">
    <location>
        <begin position="24"/>
        <end position="591"/>
    </location>
</feature>
<proteinExistence type="inferred from homology"/>
<evidence type="ECO:0000256" key="16">
    <source>
        <dbReference type="PIRSR" id="PIRSR000137-2"/>
    </source>
</evidence>
<dbReference type="PROSITE" id="PS00623">
    <property type="entry name" value="GMC_OXRED_1"/>
    <property type="match status" value="1"/>
</dbReference>
<dbReference type="EMBL" id="ML210244">
    <property type="protein sequence ID" value="TFK22292.1"/>
    <property type="molecule type" value="Genomic_DNA"/>
</dbReference>
<feature type="binding site" evidence="16">
    <location>
        <position position="121"/>
    </location>
    <ligand>
        <name>FAD</name>
        <dbReference type="ChEBI" id="CHEBI:57692"/>
    </ligand>
</feature>